<keyword evidence="2" id="KW-0479">Metal-binding</keyword>
<organism evidence="5 6">
    <name type="scientific">Mucilaginibacter robiniae</name>
    <dbReference type="NCBI Taxonomy" id="2728022"/>
    <lineage>
        <taxon>Bacteria</taxon>
        <taxon>Pseudomonadati</taxon>
        <taxon>Bacteroidota</taxon>
        <taxon>Sphingobacteriia</taxon>
        <taxon>Sphingobacteriales</taxon>
        <taxon>Sphingobacteriaceae</taxon>
        <taxon>Mucilaginibacter</taxon>
    </lineage>
</organism>
<dbReference type="GO" id="GO:0004519">
    <property type="term" value="F:endonuclease activity"/>
    <property type="evidence" value="ECO:0007669"/>
    <property type="project" value="UniProtKB-KW"/>
</dbReference>
<dbReference type="RefSeq" id="WP_169609537.1">
    <property type="nucleotide sequence ID" value="NZ_CP051682.1"/>
</dbReference>
<feature type="binding site" evidence="2">
    <location>
        <position position="326"/>
    </location>
    <ligand>
        <name>Mg(2+)</name>
        <dbReference type="ChEBI" id="CHEBI:18420"/>
        <note>catalytic</note>
    </ligand>
</feature>
<name>A0A7L5EAI6_9SPHI</name>
<dbReference type="GO" id="GO:0003676">
    <property type="term" value="F:nucleic acid binding"/>
    <property type="evidence" value="ECO:0007669"/>
    <property type="project" value="InterPro"/>
</dbReference>
<feature type="active site" description="Proton acceptor" evidence="1">
    <location>
        <position position="295"/>
    </location>
</feature>
<dbReference type="SUPFAM" id="SSF54060">
    <property type="entry name" value="His-Me finger endonucleases"/>
    <property type="match status" value="1"/>
</dbReference>
<keyword evidence="6" id="KW-1185">Reference proteome</keyword>
<keyword evidence="5" id="KW-0540">Nuclease</keyword>
<dbReference type="Proteomes" id="UP000503278">
    <property type="component" value="Chromosome"/>
</dbReference>
<dbReference type="KEGG" id="mrob:HH214_16725"/>
<keyword evidence="5" id="KW-0378">Hydrolase</keyword>
<reference evidence="5 6" key="1">
    <citation type="submission" date="2020-04" db="EMBL/GenBank/DDBJ databases">
        <title>Genome sequencing of novel species.</title>
        <authorList>
            <person name="Heo J."/>
            <person name="Kim S.-J."/>
            <person name="Kim J.-S."/>
            <person name="Hong S.-B."/>
            <person name="Kwon S.-W."/>
        </authorList>
    </citation>
    <scope>NUCLEOTIDE SEQUENCE [LARGE SCALE GENOMIC DNA]</scope>
    <source>
        <strain evidence="5 6">F39-2</strain>
    </source>
</reference>
<dbReference type="SMART" id="SM00892">
    <property type="entry name" value="Endonuclease_NS"/>
    <property type="match status" value="1"/>
</dbReference>
<dbReference type="SMART" id="SM00477">
    <property type="entry name" value="NUC"/>
    <property type="match status" value="1"/>
</dbReference>
<dbReference type="InterPro" id="IPR044929">
    <property type="entry name" value="DNA/RNA_non-sp_Endonuclease_sf"/>
</dbReference>
<evidence type="ECO:0000256" key="1">
    <source>
        <dbReference type="PIRSR" id="PIRSR640255-1"/>
    </source>
</evidence>
<evidence type="ECO:0000256" key="2">
    <source>
        <dbReference type="PIRSR" id="PIRSR640255-2"/>
    </source>
</evidence>
<feature type="domain" description="DNA/RNA non-specific endonuclease/pyrophosphatase/phosphodiesterase" evidence="4">
    <location>
        <begin position="232"/>
        <end position="442"/>
    </location>
</feature>
<dbReference type="InterPro" id="IPR040255">
    <property type="entry name" value="Non-specific_endonuclease"/>
</dbReference>
<evidence type="ECO:0000259" key="3">
    <source>
        <dbReference type="SMART" id="SM00477"/>
    </source>
</evidence>
<sequence length="465" mass="51469">MKLHQYFIYSFFALLLILNGCSCNRQSSSNQNNSSAYNSALAVSEDFEAGSKSSYAPQQINFKSGLWYLKDALIGNSAADAKNGNQSIRLRNNGELQMNFDVNGAGKVTIAHAAYGNSNSTWQLFMSIDGGRTFTQTGVNILSQPHDLQTITFVINHQGPIRFAIRKISGGKSRINIDDFKIYSFNGGSEAQTATASEQSASDTAQTGDNLLLGNPSNAVADTHNPDNYLITLPYYTESYNRSKSEPNWVSWYVSTASLGSVSRINNFRPNISLPKGWYEVQQFSYSSSGFERGHNCPSADRTSTTDANSATFLMTNMIPQAPNNNEKTWGNLENYERELVRQNNKIYIIMGSYGTGGTGSKGYRTTIDSGRVNVPSRIWKVIVVLPVGNNDLQRINNDTRVIAVDTPNDNSIVPDWTQYLCTVRDIEKATGYNLLSKLPKTVQDAIETHKDTQSNSSNRYNARL</sequence>
<feature type="domain" description="ENPP1-3/EXOG-like endonuclease/phosphodiesterase" evidence="3">
    <location>
        <begin position="235"/>
        <end position="442"/>
    </location>
</feature>
<dbReference type="EMBL" id="CP051682">
    <property type="protein sequence ID" value="QJD97396.1"/>
    <property type="molecule type" value="Genomic_DNA"/>
</dbReference>
<gene>
    <name evidence="5" type="ORF">HH214_16725</name>
</gene>
<accession>A0A7L5EAI6</accession>
<proteinExistence type="predicted"/>
<protein>
    <submittedName>
        <fullName evidence="5">DNA/RNA non-specific endonuclease</fullName>
    </submittedName>
</protein>
<dbReference type="GO" id="GO:0016787">
    <property type="term" value="F:hydrolase activity"/>
    <property type="evidence" value="ECO:0007669"/>
    <property type="project" value="InterPro"/>
</dbReference>
<dbReference type="InterPro" id="IPR044925">
    <property type="entry name" value="His-Me_finger_sf"/>
</dbReference>
<dbReference type="PANTHER" id="PTHR13966:SF5">
    <property type="entry name" value="ENDONUCLEASE G, MITOCHONDRIAL"/>
    <property type="match status" value="1"/>
</dbReference>
<dbReference type="GO" id="GO:0046872">
    <property type="term" value="F:metal ion binding"/>
    <property type="evidence" value="ECO:0007669"/>
    <property type="project" value="UniProtKB-KW"/>
</dbReference>
<dbReference type="PANTHER" id="PTHR13966">
    <property type="entry name" value="ENDONUCLEASE RELATED"/>
    <property type="match status" value="1"/>
</dbReference>
<evidence type="ECO:0000313" key="5">
    <source>
        <dbReference type="EMBL" id="QJD97396.1"/>
    </source>
</evidence>
<evidence type="ECO:0000259" key="4">
    <source>
        <dbReference type="SMART" id="SM00892"/>
    </source>
</evidence>
<dbReference type="InterPro" id="IPR001604">
    <property type="entry name" value="Endo_G_ENPP1-like_dom"/>
</dbReference>
<dbReference type="Gene3D" id="3.40.570.10">
    <property type="entry name" value="Extracellular Endonuclease, subunit A"/>
    <property type="match status" value="1"/>
</dbReference>
<dbReference type="Pfam" id="PF01223">
    <property type="entry name" value="Endonuclease_NS"/>
    <property type="match status" value="1"/>
</dbReference>
<evidence type="ECO:0000313" key="6">
    <source>
        <dbReference type="Proteomes" id="UP000503278"/>
    </source>
</evidence>
<dbReference type="AlphaFoldDB" id="A0A7L5EAI6"/>
<dbReference type="InterPro" id="IPR020821">
    <property type="entry name" value="ENPP1-3/EXOG-like_nuc-like"/>
</dbReference>
<keyword evidence="5" id="KW-0255">Endonuclease</keyword>